<keyword evidence="4 5" id="KW-0732">Signal</keyword>
<dbReference type="RefSeq" id="WP_344721053.1">
    <property type="nucleotide sequence ID" value="NZ_BAAAUS010000007.1"/>
</dbReference>
<dbReference type="PANTHER" id="PTHR42953:SF1">
    <property type="entry name" value="METAL-BINDING PROTEIN HI_0362-RELATED"/>
    <property type="match status" value="1"/>
</dbReference>
<name>A0ABW4ERF6_9PSEU</name>
<accession>A0ABW4ERF6</accession>
<evidence type="ECO:0000256" key="5">
    <source>
        <dbReference type="SAM" id="SignalP"/>
    </source>
</evidence>
<keyword evidence="3" id="KW-0479">Metal-binding</keyword>
<dbReference type="Pfam" id="PF01297">
    <property type="entry name" value="ZnuA"/>
    <property type="match status" value="1"/>
</dbReference>
<keyword evidence="2" id="KW-0813">Transport</keyword>
<proteinExistence type="predicted"/>
<evidence type="ECO:0000256" key="4">
    <source>
        <dbReference type="ARBA" id="ARBA00022729"/>
    </source>
</evidence>
<dbReference type="Proteomes" id="UP001597114">
    <property type="component" value="Unassembled WGS sequence"/>
</dbReference>
<dbReference type="InterPro" id="IPR050492">
    <property type="entry name" value="Bact_metal-bind_prot9"/>
</dbReference>
<protein>
    <submittedName>
        <fullName evidence="6">Metal ABC transporter solute-binding protein, Zn/Mn family</fullName>
    </submittedName>
</protein>
<feature type="chain" id="PRO_5045930050" evidence="5">
    <location>
        <begin position="24"/>
        <end position="317"/>
    </location>
</feature>
<dbReference type="EMBL" id="JBHUCO010000009">
    <property type="protein sequence ID" value="MFD1517507.1"/>
    <property type="molecule type" value="Genomic_DNA"/>
</dbReference>
<gene>
    <name evidence="6" type="ORF">ACFSJD_08415</name>
</gene>
<reference evidence="7" key="1">
    <citation type="journal article" date="2019" name="Int. J. Syst. Evol. Microbiol.">
        <title>The Global Catalogue of Microorganisms (GCM) 10K type strain sequencing project: providing services to taxonomists for standard genome sequencing and annotation.</title>
        <authorList>
            <consortium name="The Broad Institute Genomics Platform"/>
            <consortium name="The Broad Institute Genome Sequencing Center for Infectious Disease"/>
            <person name="Wu L."/>
            <person name="Ma J."/>
        </authorList>
    </citation>
    <scope>NUCLEOTIDE SEQUENCE [LARGE SCALE GENOMIC DNA]</scope>
    <source>
        <strain evidence="7">CCM 7043</strain>
    </source>
</reference>
<sequence length="317" mass="32197">MPLLGLRCGAAIAGAAVVGLAVAGCGSSADTSSAPPTTSGAAPAAAIPVVASTNVYGSVAEAVGGDQVEVTSIINSPDADPHEYETTPADAVKVGQAKVVIMNGGGYDDFAGRLVDTASTKPAVINAVDVSGLETQVPAGEEFNEHVWYHLPTIKKVADQLAKDLGAVDSADASTFTANAAAFNAKIDTLIAKLDAVKAQHPGDKVAVTEPVPLYMTEAAGLQNATPEKFSEAIEEGTDPSAAVLNETLGLFTDKTVKVLLANSQTESPATRQVEQAATAAGIPVEGVTETLPVGVDDYVAWQSQQIDTLAKDLGNS</sequence>
<evidence type="ECO:0000256" key="1">
    <source>
        <dbReference type="ARBA" id="ARBA00004196"/>
    </source>
</evidence>
<dbReference type="PROSITE" id="PS51257">
    <property type="entry name" value="PROKAR_LIPOPROTEIN"/>
    <property type="match status" value="1"/>
</dbReference>
<dbReference type="Gene3D" id="3.40.50.1980">
    <property type="entry name" value="Nitrogenase molybdenum iron protein domain"/>
    <property type="match status" value="2"/>
</dbReference>
<evidence type="ECO:0000313" key="7">
    <source>
        <dbReference type="Proteomes" id="UP001597114"/>
    </source>
</evidence>
<feature type="signal peptide" evidence="5">
    <location>
        <begin position="1"/>
        <end position="23"/>
    </location>
</feature>
<evidence type="ECO:0000313" key="6">
    <source>
        <dbReference type="EMBL" id="MFD1517507.1"/>
    </source>
</evidence>
<evidence type="ECO:0000256" key="2">
    <source>
        <dbReference type="ARBA" id="ARBA00022448"/>
    </source>
</evidence>
<dbReference type="PANTHER" id="PTHR42953">
    <property type="entry name" value="HIGH-AFFINITY ZINC UPTAKE SYSTEM PROTEIN ZNUA-RELATED"/>
    <property type="match status" value="1"/>
</dbReference>
<evidence type="ECO:0000256" key="3">
    <source>
        <dbReference type="ARBA" id="ARBA00022723"/>
    </source>
</evidence>
<dbReference type="InterPro" id="IPR006127">
    <property type="entry name" value="ZnuA-like"/>
</dbReference>
<organism evidence="6 7">
    <name type="scientific">Pseudonocardia yunnanensis</name>
    <dbReference type="NCBI Taxonomy" id="58107"/>
    <lineage>
        <taxon>Bacteria</taxon>
        <taxon>Bacillati</taxon>
        <taxon>Actinomycetota</taxon>
        <taxon>Actinomycetes</taxon>
        <taxon>Pseudonocardiales</taxon>
        <taxon>Pseudonocardiaceae</taxon>
        <taxon>Pseudonocardia</taxon>
    </lineage>
</organism>
<comment type="caution">
    <text evidence="6">The sequence shown here is derived from an EMBL/GenBank/DDBJ whole genome shotgun (WGS) entry which is preliminary data.</text>
</comment>
<dbReference type="SUPFAM" id="SSF53807">
    <property type="entry name" value="Helical backbone' metal receptor"/>
    <property type="match status" value="1"/>
</dbReference>
<comment type="subcellular location">
    <subcellularLocation>
        <location evidence="1">Cell envelope</location>
    </subcellularLocation>
</comment>
<keyword evidence="7" id="KW-1185">Reference proteome</keyword>